<dbReference type="EMBL" id="RYDJ01000283">
    <property type="protein sequence ID" value="RTY94159.1"/>
    <property type="molecule type" value="Genomic_DNA"/>
</dbReference>
<protein>
    <submittedName>
        <fullName evidence="1">Coproporphyrinogen III oxidase</fullName>
    </submittedName>
</protein>
<gene>
    <name evidence="1" type="ORF">EKL98_17330</name>
</gene>
<name>A0A432C336_9FLAO</name>
<dbReference type="Proteomes" id="UP000280825">
    <property type="component" value="Unassembled WGS sequence"/>
</dbReference>
<dbReference type="AlphaFoldDB" id="A0A432C336"/>
<accession>A0A432C336</accession>
<dbReference type="InterPro" id="IPR058240">
    <property type="entry name" value="rSAM_sf"/>
</dbReference>
<feature type="non-terminal residue" evidence="1">
    <location>
        <position position="1"/>
    </location>
</feature>
<organism evidence="1 2">
    <name type="scientific">Flavobacterium bomense</name>
    <dbReference type="NCBI Taxonomy" id="2497483"/>
    <lineage>
        <taxon>Bacteria</taxon>
        <taxon>Pseudomonadati</taxon>
        <taxon>Bacteroidota</taxon>
        <taxon>Flavobacteriia</taxon>
        <taxon>Flavobacteriales</taxon>
        <taxon>Flavobacteriaceae</taxon>
        <taxon>Flavobacterium</taxon>
    </lineage>
</organism>
<sequence length="68" mass="7795">EDKALYFAEAHEILIQLKEMENDGLVIIEKNGIKVTNAGKPFVRNICMAFDLRLKRKAPETKLFSMTI</sequence>
<proteinExistence type="predicted"/>
<reference evidence="1 2" key="1">
    <citation type="submission" date="2018-12" db="EMBL/GenBank/DDBJ databases">
        <title>Flavobacterium sp. nov., isolated from glacier ice.</title>
        <authorList>
            <person name="Liu Q."/>
            <person name="Xin Y.-H."/>
        </authorList>
    </citation>
    <scope>NUCLEOTIDE SEQUENCE [LARGE SCALE GENOMIC DNA]</scope>
    <source>
        <strain evidence="1 2">RB1N8</strain>
    </source>
</reference>
<keyword evidence="2" id="KW-1185">Reference proteome</keyword>
<dbReference type="Gene3D" id="1.10.10.920">
    <property type="match status" value="1"/>
</dbReference>
<evidence type="ECO:0000313" key="1">
    <source>
        <dbReference type="EMBL" id="RTY94159.1"/>
    </source>
</evidence>
<evidence type="ECO:0000313" key="2">
    <source>
        <dbReference type="Proteomes" id="UP000280825"/>
    </source>
</evidence>
<comment type="caution">
    <text evidence="1">The sequence shown here is derived from an EMBL/GenBank/DDBJ whole genome shotgun (WGS) entry which is preliminary data.</text>
</comment>
<dbReference type="SUPFAM" id="SSF102114">
    <property type="entry name" value="Radical SAM enzymes"/>
    <property type="match status" value="1"/>
</dbReference>